<name>A0A0N5APG1_9BILA</name>
<evidence type="ECO:0000313" key="4">
    <source>
        <dbReference type="WBParaSite" id="SMUV_0000653601-mRNA-1"/>
    </source>
</evidence>
<evidence type="ECO:0000256" key="1">
    <source>
        <dbReference type="SAM" id="MobiDB-lite"/>
    </source>
</evidence>
<protein>
    <submittedName>
        <fullName evidence="4">SXP/RAL-2 family protein Ani s 5-like cation-binding domain-containing protein</fullName>
    </submittedName>
</protein>
<dbReference type="WBParaSite" id="SMUV_0000653601-mRNA-1">
    <property type="protein sequence ID" value="SMUV_0000653601-mRNA-1"/>
    <property type="gene ID" value="SMUV_0000653601"/>
</dbReference>
<keyword evidence="2" id="KW-0732">Signal</keyword>
<organism evidence="3 4">
    <name type="scientific">Syphacia muris</name>
    <dbReference type="NCBI Taxonomy" id="451379"/>
    <lineage>
        <taxon>Eukaryota</taxon>
        <taxon>Metazoa</taxon>
        <taxon>Ecdysozoa</taxon>
        <taxon>Nematoda</taxon>
        <taxon>Chromadorea</taxon>
        <taxon>Rhabditida</taxon>
        <taxon>Spirurina</taxon>
        <taxon>Oxyuridomorpha</taxon>
        <taxon>Oxyuroidea</taxon>
        <taxon>Oxyuridae</taxon>
        <taxon>Syphacia</taxon>
    </lineage>
</organism>
<feature type="compositionally biased region" description="Basic and acidic residues" evidence="1">
    <location>
        <begin position="25"/>
        <end position="42"/>
    </location>
</feature>
<feature type="region of interest" description="Disordered" evidence="1">
    <location>
        <begin position="25"/>
        <end position="70"/>
    </location>
</feature>
<sequence length="185" mass="20850">MSHHLFYTAAILLILVVVCYSSSEQKDKQTNKPDKSARDANKFHQRNGTNSILKKPFGLRNGEGRRNSTQLPLSKAATVKRTVPDRMNKLNDNSKKFGNFTGKLGKGMEKNMTAAVEKLKKGLQKRKANFQKQNATMAKGNFKNQNTANLQQLRNKLKESVLTRNAKTNSTLKQSDASKAKRNIW</sequence>
<feature type="signal peptide" evidence="2">
    <location>
        <begin position="1"/>
        <end position="21"/>
    </location>
</feature>
<feature type="chain" id="PRO_5005893320" evidence="2">
    <location>
        <begin position="22"/>
        <end position="185"/>
    </location>
</feature>
<feature type="compositionally biased region" description="Polar residues" evidence="1">
    <location>
        <begin position="166"/>
        <end position="177"/>
    </location>
</feature>
<feature type="region of interest" description="Disordered" evidence="1">
    <location>
        <begin position="166"/>
        <end position="185"/>
    </location>
</feature>
<dbReference type="Proteomes" id="UP000046393">
    <property type="component" value="Unplaced"/>
</dbReference>
<dbReference type="AlphaFoldDB" id="A0A0N5APG1"/>
<accession>A0A0N5APG1</accession>
<keyword evidence="3" id="KW-1185">Reference proteome</keyword>
<reference evidence="4" key="1">
    <citation type="submission" date="2017-02" db="UniProtKB">
        <authorList>
            <consortium name="WormBaseParasite"/>
        </authorList>
    </citation>
    <scope>IDENTIFICATION</scope>
</reference>
<proteinExistence type="predicted"/>
<evidence type="ECO:0000313" key="3">
    <source>
        <dbReference type="Proteomes" id="UP000046393"/>
    </source>
</evidence>
<evidence type="ECO:0000256" key="2">
    <source>
        <dbReference type="SAM" id="SignalP"/>
    </source>
</evidence>